<feature type="transmembrane region" description="Helical" evidence="20">
    <location>
        <begin position="435"/>
        <end position="457"/>
    </location>
</feature>
<feature type="domain" description="Cytochrome oxidase subunit I profile" evidence="22">
    <location>
        <begin position="26"/>
        <end position="540"/>
    </location>
</feature>
<dbReference type="Gene3D" id="1.20.210.10">
    <property type="entry name" value="Cytochrome c oxidase-like, subunit I domain"/>
    <property type="match status" value="1"/>
</dbReference>
<feature type="transmembrane region" description="Helical" evidence="20">
    <location>
        <begin position="401"/>
        <end position="423"/>
    </location>
</feature>
<dbReference type="Pfam" id="PF00115">
    <property type="entry name" value="COX1"/>
    <property type="match status" value="1"/>
</dbReference>
<accession>A0A2C7A3Z7</accession>
<dbReference type="PROSITE" id="PS00077">
    <property type="entry name" value="COX1_CUB"/>
    <property type="match status" value="1"/>
</dbReference>
<dbReference type="NCBIfam" id="TIGR02891">
    <property type="entry name" value="CtaD_CoxA"/>
    <property type="match status" value="1"/>
</dbReference>
<keyword evidence="6" id="KW-1003">Cell membrane</keyword>
<evidence type="ECO:0000259" key="22">
    <source>
        <dbReference type="PROSITE" id="PS50855"/>
    </source>
</evidence>
<evidence type="ECO:0000256" key="17">
    <source>
        <dbReference type="ARBA" id="ARBA00047816"/>
    </source>
</evidence>
<feature type="transmembrane region" description="Helical" evidence="20">
    <location>
        <begin position="665"/>
        <end position="690"/>
    </location>
</feature>
<feature type="transmembrane region" description="Helical" evidence="20">
    <location>
        <begin position="208"/>
        <end position="230"/>
    </location>
</feature>
<dbReference type="GO" id="GO:0022904">
    <property type="term" value="P:respiratory electron transport chain"/>
    <property type="evidence" value="ECO:0007669"/>
    <property type="project" value="InterPro"/>
</dbReference>
<keyword evidence="24" id="KW-1185">Reference proteome</keyword>
<evidence type="ECO:0000256" key="16">
    <source>
        <dbReference type="ARBA" id="ARBA00023136"/>
    </source>
</evidence>
<dbReference type="InterPro" id="IPR036927">
    <property type="entry name" value="Cyt_c_oxase-like_su1_sf"/>
</dbReference>
<dbReference type="PRINTS" id="PR01165">
    <property type="entry name" value="CYCOXIDASEI"/>
</dbReference>
<feature type="transmembrane region" description="Helical" evidence="20">
    <location>
        <begin position="172"/>
        <end position="196"/>
    </location>
</feature>
<feature type="transmembrane region" description="Helical" evidence="20">
    <location>
        <begin position="742"/>
        <end position="766"/>
    </location>
</feature>
<evidence type="ECO:0000256" key="13">
    <source>
        <dbReference type="ARBA" id="ARBA00022989"/>
    </source>
</evidence>
<feature type="transmembrane region" description="Helical" evidence="20">
    <location>
        <begin position="270"/>
        <end position="289"/>
    </location>
</feature>
<keyword evidence="5 18" id="KW-0813">Transport</keyword>
<feature type="transmembrane region" description="Helical" evidence="20">
    <location>
        <begin position="328"/>
        <end position="352"/>
    </location>
</feature>
<keyword evidence="16 20" id="KW-0472">Membrane</keyword>
<dbReference type="InterPro" id="IPR023616">
    <property type="entry name" value="Cyt_c_oxase-like_su1_dom"/>
</dbReference>
<evidence type="ECO:0000256" key="7">
    <source>
        <dbReference type="ARBA" id="ARBA00022617"/>
    </source>
</evidence>
<keyword evidence="10" id="KW-0479">Metal-binding</keyword>
<keyword evidence="7 18" id="KW-0349">Heme</keyword>
<dbReference type="GO" id="GO:0006119">
    <property type="term" value="P:oxidative phosphorylation"/>
    <property type="evidence" value="ECO:0007669"/>
    <property type="project" value="UniProtKB-UniPathway"/>
</dbReference>
<dbReference type="GO" id="GO:0005886">
    <property type="term" value="C:plasma membrane"/>
    <property type="evidence" value="ECO:0007669"/>
    <property type="project" value="UniProtKB-SubCell"/>
</dbReference>
<evidence type="ECO:0000256" key="20">
    <source>
        <dbReference type="SAM" id="Phobius"/>
    </source>
</evidence>
<reference evidence="23 24" key="1">
    <citation type="submission" date="2017-10" db="EMBL/GenBank/DDBJ databases">
        <authorList>
            <person name="Banno H."/>
            <person name="Chua N.-H."/>
        </authorList>
    </citation>
    <scope>NUCLEOTIDE SEQUENCE [LARGE SCALE GENOMIC DNA]</scope>
    <source>
        <strain evidence="23 24">YW11</strain>
    </source>
</reference>
<name>A0A2C7A3Z7_9PROT</name>
<feature type="region of interest" description="Disordered" evidence="19">
    <location>
        <begin position="1"/>
        <end position="22"/>
    </location>
</feature>
<dbReference type="Gene3D" id="1.20.120.80">
    <property type="entry name" value="Cytochrome c oxidase, subunit III, four-helix bundle"/>
    <property type="match status" value="1"/>
</dbReference>
<feature type="transmembrane region" description="Helical" evidence="20">
    <location>
        <begin position="43"/>
        <end position="65"/>
    </location>
</feature>
<dbReference type="GO" id="GO:0046872">
    <property type="term" value="F:metal ion binding"/>
    <property type="evidence" value="ECO:0007669"/>
    <property type="project" value="UniProtKB-KW"/>
</dbReference>
<feature type="transmembrane region" description="Helical" evidence="20">
    <location>
        <begin position="823"/>
        <end position="845"/>
    </location>
</feature>
<evidence type="ECO:0000256" key="8">
    <source>
        <dbReference type="ARBA" id="ARBA00022660"/>
    </source>
</evidence>
<feature type="transmembrane region" description="Helical" evidence="20">
    <location>
        <begin position="126"/>
        <end position="145"/>
    </location>
</feature>
<dbReference type="InterPro" id="IPR000298">
    <property type="entry name" value="Cyt_c_oxidase-like_su3"/>
</dbReference>
<keyword evidence="13 20" id="KW-1133">Transmembrane helix</keyword>
<evidence type="ECO:0000259" key="21">
    <source>
        <dbReference type="PROSITE" id="PS50253"/>
    </source>
</evidence>
<feature type="transmembrane region" description="Helical" evidence="20">
    <location>
        <begin position="778"/>
        <end position="802"/>
    </location>
</feature>
<evidence type="ECO:0000256" key="1">
    <source>
        <dbReference type="ARBA" id="ARBA00004651"/>
    </source>
</evidence>
<keyword evidence="12 18" id="KW-0249">Electron transport</keyword>
<comment type="pathway">
    <text evidence="2">Energy metabolism; oxidative phosphorylation.</text>
</comment>
<dbReference type="PROSITE" id="PS50855">
    <property type="entry name" value="COX1"/>
    <property type="match status" value="1"/>
</dbReference>
<protein>
    <recommendedName>
        <fullName evidence="4">cytochrome-c oxidase</fullName>
        <ecNumber evidence="4">7.1.1.9</ecNumber>
    </recommendedName>
</protein>
<feature type="domain" description="Heme-copper oxidase subunit III family profile" evidence="21">
    <location>
        <begin position="597"/>
        <end position="844"/>
    </location>
</feature>
<feature type="transmembrane region" description="Helical" evidence="20">
    <location>
        <begin position="614"/>
        <end position="633"/>
    </location>
</feature>
<dbReference type="SUPFAM" id="SSF81442">
    <property type="entry name" value="Cytochrome c oxidase subunit I-like"/>
    <property type="match status" value="1"/>
</dbReference>
<comment type="subcellular location">
    <subcellularLocation>
        <location evidence="1">Cell membrane</location>
        <topology evidence="1">Multi-pass membrane protein</topology>
    </subcellularLocation>
</comment>
<keyword evidence="8 18" id="KW-0679">Respiratory chain</keyword>
<sequence length="846" mass="92653">MNEATMPPEADAARRRAQEERLERTWETPPGWRYWSAVNNTEVGLWYTATSFLFFLLAGALALLVRAQLAVPDNDLISASLYNQAFTLHGTAMMFLFAVPIFEAVAILLLPTMLAARDLPFPRLSAYGYWCFLIGGVFVMGSILFNSAPDAGWFMYPPLTTDPKLTGIGADIWLLGLSFIEVASIAAAVELIVGVLKCRPPGMRINTMPLYCWYVLIVGGMILFAFPPLIAGDILFELERLAGWPFFDASRGGDPVLWQHLFWIFGHPEVYIVFLPSIALLAMIVPTFAKRPIIGYSWIVLAAVGTGFLSFGLWVHHMFTTGLPAISLGFFSAASEAVAIPTGVQIFVFVATMLAGRMTRSTPMLFAAGALAIFVFGGLTGVMVAIAPFDWQAHDSYFVVAHLHYVLIGGMVLPLFAGAYYYYPLVMARKLSDRIGRWVFWLMFLGFNIAFLPMHFTGLRGMPRRVFTYPGGIGWDWLNLVSTLGAVVFAAGVLLFTWDAVWGIRRRADSPRNPWGAGTLEWLNPIPGPDYGVRSVPAIASRYPLWDDPELPRRVDEGREFLPDAEEGKRETLVTSVLDARPIQCLRVPGNSFMPMAAAVLTGAVFILTTFHLYWTGLAVGVAAILSILVWLWRGTAMVPEKREKDIGHGVRLPLYASGIQSVGWWAMFITMTGDMTAFASLVFSYFYFWTIHPVFPPLDAAGMKMGPGLLWPGVALLAALGAWGAMLWARARNGAGRAGGLRLGLLAATLLALASGGAMLMGPWAGGLDPTTHAYPAAVWVLLGWAALHLAVGVIMTLYALARSLAGKLTRDHDIDIHNVVLYWHFAAITAVVTLATVALFPLLA</sequence>
<feature type="transmembrane region" description="Helical" evidence="20">
    <location>
        <begin position="85"/>
        <end position="114"/>
    </location>
</feature>
<dbReference type="PROSITE" id="PS50253">
    <property type="entry name" value="COX3"/>
    <property type="match status" value="1"/>
</dbReference>
<dbReference type="PANTHER" id="PTHR10422:SF35">
    <property type="entry name" value="CYTOCHROME BO(3) UBIQUINOL OXIDASE SUBUNIT 1"/>
    <property type="match status" value="1"/>
</dbReference>
<evidence type="ECO:0000256" key="14">
    <source>
        <dbReference type="ARBA" id="ARBA00023004"/>
    </source>
</evidence>
<dbReference type="FunFam" id="1.20.210.10:FF:000006">
    <property type="entry name" value="Cytochrome c oxidase subunit 1"/>
    <property type="match status" value="1"/>
</dbReference>
<dbReference type="OrthoDB" id="9803294at2"/>
<feature type="compositionally biased region" description="Basic and acidic residues" evidence="19">
    <location>
        <begin position="11"/>
        <end position="22"/>
    </location>
</feature>
<evidence type="ECO:0000256" key="12">
    <source>
        <dbReference type="ARBA" id="ARBA00022982"/>
    </source>
</evidence>
<evidence type="ECO:0000256" key="4">
    <source>
        <dbReference type="ARBA" id="ARBA00012949"/>
    </source>
</evidence>
<proteinExistence type="inferred from homology"/>
<dbReference type="InterPro" id="IPR000883">
    <property type="entry name" value="Cyt_C_Oxase_1"/>
</dbReference>
<dbReference type="GO" id="GO:0020037">
    <property type="term" value="F:heme binding"/>
    <property type="evidence" value="ECO:0007669"/>
    <property type="project" value="InterPro"/>
</dbReference>
<feature type="transmembrane region" description="Helical" evidence="20">
    <location>
        <begin position="364"/>
        <end position="389"/>
    </location>
</feature>
<dbReference type="GO" id="GO:0015990">
    <property type="term" value="P:electron transport coupled proton transport"/>
    <property type="evidence" value="ECO:0007669"/>
    <property type="project" value="InterPro"/>
</dbReference>
<dbReference type="InterPro" id="IPR035973">
    <property type="entry name" value="Cyt_c_oxidase_su3-like_sf"/>
</dbReference>
<comment type="similarity">
    <text evidence="3 18">Belongs to the heme-copper respiratory oxidase family.</text>
</comment>
<evidence type="ECO:0000256" key="18">
    <source>
        <dbReference type="RuleBase" id="RU000370"/>
    </source>
</evidence>
<evidence type="ECO:0000313" key="24">
    <source>
        <dbReference type="Proteomes" id="UP000223527"/>
    </source>
</evidence>
<organism evidence="23 24">
    <name type="scientific">Teichococcus rhizosphaerae</name>
    <dbReference type="NCBI Taxonomy" id="1335062"/>
    <lineage>
        <taxon>Bacteria</taxon>
        <taxon>Pseudomonadati</taxon>
        <taxon>Pseudomonadota</taxon>
        <taxon>Alphaproteobacteria</taxon>
        <taxon>Acetobacterales</taxon>
        <taxon>Roseomonadaceae</taxon>
        <taxon>Roseomonas</taxon>
    </lineage>
</organism>
<feature type="transmembrane region" description="Helical" evidence="20">
    <location>
        <begin position="296"/>
        <end position="316"/>
    </location>
</feature>
<dbReference type="EC" id="7.1.1.9" evidence="4"/>
<dbReference type="InterPro" id="IPR023615">
    <property type="entry name" value="Cyt_c_Oxase_su1_BS"/>
</dbReference>
<dbReference type="InterPro" id="IPR013833">
    <property type="entry name" value="Cyt_c_oxidase_su3_a-hlx"/>
</dbReference>
<dbReference type="SUPFAM" id="SSF81452">
    <property type="entry name" value="Cytochrome c oxidase subunit III-like"/>
    <property type="match status" value="1"/>
</dbReference>
<keyword evidence="14" id="KW-0408">Iron</keyword>
<keyword evidence="11" id="KW-1278">Translocase</keyword>
<evidence type="ECO:0000256" key="10">
    <source>
        <dbReference type="ARBA" id="ARBA00022723"/>
    </source>
</evidence>
<evidence type="ECO:0000256" key="9">
    <source>
        <dbReference type="ARBA" id="ARBA00022692"/>
    </source>
</evidence>
<dbReference type="PANTHER" id="PTHR10422">
    <property type="entry name" value="CYTOCHROME C OXIDASE SUBUNIT 1"/>
    <property type="match status" value="1"/>
</dbReference>
<feature type="transmembrane region" description="Helical" evidence="20">
    <location>
        <begin position="588"/>
        <end position="608"/>
    </location>
</feature>
<dbReference type="UniPathway" id="UPA00705"/>
<dbReference type="AlphaFoldDB" id="A0A2C7A3Z7"/>
<comment type="catalytic activity">
    <reaction evidence="17">
        <text>4 Fe(II)-[cytochrome c] + O2 + 8 H(+)(in) = 4 Fe(III)-[cytochrome c] + 2 H2O + 4 H(+)(out)</text>
        <dbReference type="Rhea" id="RHEA:11436"/>
        <dbReference type="Rhea" id="RHEA-COMP:10350"/>
        <dbReference type="Rhea" id="RHEA-COMP:14399"/>
        <dbReference type="ChEBI" id="CHEBI:15377"/>
        <dbReference type="ChEBI" id="CHEBI:15378"/>
        <dbReference type="ChEBI" id="CHEBI:15379"/>
        <dbReference type="ChEBI" id="CHEBI:29033"/>
        <dbReference type="ChEBI" id="CHEBI:29034"/>
        <dbReference type="EC" id="7.1.1.9"/>
    </reaction>
</comment>
<dbReference type="Proteomes" id="UP000223527">
    <property type="component" value="Unassembled WGS sequence"/>
</dbReference>
<dbReference type="RefSeq" id="WP_099095715.1">
    <property type="nucleotide sequence ID" value="NZ_PDNU01000019.1"/>
</dbReference>
<dbReference type="GO" id="GO:0004129">
    <property type="term" value="F:cytochrome-c oxidase activity"/>
    <property type="evidence" value="ECO:0007669"/>
    <property type="project" value="UniProtKB-EC"/>
</dbReference>
<feature type="transmembrane region" description="Helical" evidence="20">
    <location>
        <begin position="477"/>
        <end position="498"/>
    </location>
</feature>
<keyword evidence="9 18" id="KW-0812">Transmembrane</keyword>
<keyword evidence="15" id="KW-0186">Copper</keyword>
<evidence type="ECO:0000256" key="15">
    <source>
        <dbReference type="ARBA" id="ARBA00023008"/>
    </source>
</evidence>
<feature type="transmembrane region" description="Helical" evidence="20">
    <location>
        <begin position="710"/>
        <end position="730"/>
    </location>
</feature>
<gene>
    <name evidence="23" type="primary">ctaD</name>
    <name evidence="23" type="ORF">CR162_11580</name>
</gene>
<evidence type="ECO:0000256" key="19">
    <source>
        <dbReference type="SAM" id="MobiDB-lite"/>
    </source>
</evidence>
<dbReference type="EMBL" id="PDNU01000019">
    <property type="protein sequence ID" value="PHK94788.1"/>
    <property type="molecule type" value="Genomic_DNA"/>
</dbReference>
<evidence type="ECO:0000256" key="2">
    <source>
        <dbReference type="ARBA" id="ARBA00004673"/>
    </source>
</evidence>
<evidence type="ECO:0000256" key="6">
    <source>
        <dbReference type="ARBA" id="ARBA00022475"/>
    </source>
</evidence>
<evidence type="ECO:0000256" key="5">
    <source>
        <dbReference type="ARBA" id="ARBA00022448"/>
    </source>
</evidence>
<evidence type="ECO:0000256" key="3">
    <source>
        <dbReference type="ARBA" id="ARBA00009578"/>
    </source>
</evidence>
<evidence type="ECO:0000256" key="11">
    <source>
        <dbReference type="ARBA" id="ARBA00022967"/>
    </source>
</evidence>
<evidence type="ECO:0000313" key="23">
    <source>
        <dbReference type="EMBL" id="PHK94788.1"/>
    </source>
</evidence>
<dbReference type="InterPro" id="IPR014241">
    <property type="entry name" value="Cyt_c_oxidase_su1_bac"/>
</dbReference>
<comment type="caution">
    <text evidence="23">The sequence shown here is derived from an EMBL/GenBank/DDBJ whole genome shotgun (WGS) entry which is preliminary data.</text>
</comment>